<evidence type="ECO:0000259" key="7">
    <source>
        <dbReference type="PROSITE" id="PS51296"/>
    </source>
</evidence>
<organism evidence="8 9">
    <name type="scientific">Sinorhizobium psoraleae</name>
    <dbReference type="NCBI Taxonomy" id="520838"/>
    <lineage>
        <taxon>Bacteria</taxon>
        <taxon>Pseudomonadati</taxon>
        <taxon>Pseudomonadota</taxon>
        <taxon>Alphaproteobacteria</taxon>
        <taxon>Hyphomicrobiales</taxon>
        <taxon>Rhizobiaceae</taxon>
        <taxon>Sinorhizobium/Ensifer group</taxon>
        <taxon>Sinorhizobium</taxon>
    </lineage>
</organism>
<feature type="domain" description="Rieske" evidence="7">
    <location>
        <begin position="7"/>
        <end position="93"/>
    </location>
</feature>
<keyword evidence="1" id="KW-0001">2Fe-2S</keyword>
<dbReference type="CDD" id="cd03477">
    <property type="entry name" value="Rieske_YhfW_C"/>
    <property type="match status" value="1"/>
</dbReference>
<dbReference type="Pfam" id="PF00355">
    <property type="entry name" value="Rieske"/>
    <property type="match status" value="1"/>
</dbReference>
<comment type="caution">
    <text evidence="8">The sequence shown here is derived from an EMBL/GenBank/DDBJ whole genome shotgun (WGS) entry which is preliminary data.</text>
</comment>
<keyword evidence="2" id="KW-0479">Metal-binding</keyword>
<sequence>MGGYLSRKLHSFDELPPGQAAIMRIDGKHVAAYRDDEGRVHSVSAVCPHMGCIVGWNETDRTWDCPCHGSRFGLDGEVMHGPATTPLGSGSTG</sequence>
<evidence type="ECO:0000313" key="9">
    <source>
        <dbReference type="Proteomes" id="UP001079430"/>
    </source>
</evidence>
<dbReference type="PROSITE" id="PS51296">
    <property type="entry name" value="RIESKE"/>
    <property type="match status" value="1"/>
</dbReference>
<dbReference type="Gene3D" id="2.102.10.10">
    <property type="entry name" value="Rieske [2Fe-2S] iron-sulphur domain"/>
    <property type="match status" value="1"/>
</dbReference>
<accession>A0ABT4KR09</accession>
<protein>
    <submittedName>
        <fullName evidence="8">(2Fe-2S)-binding protein</fullName>
    </submittedName>
</protein>
<dbReference type="EMBL" id="JAPVOI010000006">
    <property type="protein sequence ID" value="MCZ4094413.1"/>
    <property type="molecule type" value="Genomic_DNA"/>
</dbReference>
<evidence type="ECO:0000256" key="3">
    <source>
        <dbReference type="ARBA" id="ARBA00023004"/>
    </source>
</evidence>
<evidence type="ECO:0000256" key="2">
    <source>
        <dbReference type="ARBA" id="ARBA00022723"/>
    </source>
</evidence>
<evidence type="ECO:0000256" key="1">
    <source>
        <dbReference type="ARBA" id="ARBA00022714"/>
    </source>
</evidence>
<proteinExistence type="predicted"/>
<dbReference type="SUPFAM" id="SSF50022">
    <property type="entry name" value="ISP domain"/>
    <property type="match status" value="1"/>
</dbReference>
<dbReference type="PRINTS" id="PR00162">
    <property type="entry name" value="RIESKE"/>
</dbReference>
<dbReference type="RefSeq" id="WP_269286453.1">
    <property type="nucleotide sequence ID" value="NZ_JAPVOI010000006.1"/>
</dbReference>
<dbReference type="InterPro" id="IPR017941">
    <property type="entry name" value="Rieske_2Fe-2S"/>
</dbReference>
<name>A0ABT4KR09_9HYPH</name>
<dbReference type="Proteomes" id="UP001079430">
    <property type="component" value="Unassembled WGS sequence"/>
</dbReference>
<keyword evidence="3" id="KW-0408">Iron</keyword>
<evidence type="ECO:0000256" key="5">
    <source>
        <dbReference type="ARBA" id="ARBA00023157"/>
    </source>
</evidence>
<dbReference type="InterPro" id="IPR014349">
    <property type="entry name" value="Rieske_Fe-S_prot"/>
</dbReference>
<dbReference type="InterPro" id="IPR005805">
    <property type="entry name" value="Rieske_Fe-S_prot_C"/>
</dbReference>
<gene>
    <name evidence="8" type="ORF">O3W52_32440</name>
</gene>
<evidence type="ECO:0000256" key="4">
    <source>
        <dbReference type="ARBA" id="ARBA00023014"/>
    </source>
</evidence>
<keyword evidence="5" id="KW-1015">Disulfide bond</keyword>
<dbReference type="InterPro" id="IPR038010">
    <property type="entry name" value="YhfW_C"/>
</dbReference>
<evidence type="ECO:0000313" key="8">
    <source>
        <dbReference type="EMBL" id="MCZ4094413.1"/>
    </source>
</evidence>
<dbReference type="PANTHER" id="PTHR10134">
    <property type="entry name" value="CYTOCHROME B-C1 COMPLEX SUBUNIT RIESKE, MITOCHONDRIAL"/>
    <property type="match status" value="1"/>
</dbReference>
<keyword evidence="9" id="KW-1185">Reference proteome</keyword>
<evidence type="ECO:0000256" key="6">
    <source>
        <dbReference type="ARBA" id="ARBA00034078"/>
    </source>
</evidence>
<reference evidence="8" key="1">
    <citation type="submission" date="2022-10" db="EMBL/GenBank/DDBJ databases">
        <title>Whole genome sequencing of three plant growth promoting bacteria isolated from Vachellia tortilis subsp. raddiana in Morocco.</title>
        <authorList>
            <person name="Hnini M."/>
            <person name="Zouagui R."/>
            <person name="Zouagui H."/>
            <person name="Chemao Elfihri M.-W."/>
            <person name="Ibrahimi A."/>
            <person name="Sbabou L."/>
            <person name="Aurag J."/>
        </authorList>
    </citation>
    <scope>NUCLEOTIDE SEQUENCE</scope>
    <source>
        <strain evidence="8">LMR678</strain>
    </source>
</reference>
<dbReference type="InterPro" id="IPR036922">
    <property type="entry name" value="Rieske_2Fe-2S_sf"/>
</dbReference>
<keyword evidence="4" id="KW-0411">Iron-sulfur</keyword>
<comment type="cofactor">
    <cofactor evidence="6">
        <name>[2Fe-2S] cluster</name>
        <dbReference type="ChEBI" id="CHEBI:190135"/>
    </cofactor>
</comment>